<keyword evidence="2" id="KW-1185">Reference proteome</keyword>
<comment type="caution">
    <text evidence="1">The sequence shown here is derived from an EMBL/GenBank/DDBJ whole genome shotgun (WGS) entry which is preliminary data.</text>
</comment>
<dbReference type="AlphaFoldDB" id="A0A7X5URX4"/>
<protein>
    <submittedName>
        <fullName evidence="1">Uncharacterized protein</fullName>
    </submittedName>
</protein>
<gene>
    <name evidence="1" type="ORF">FHU38_003414</name>
</gene>
<organism evidence="1 2">
    <name type="scientific">Saccharomonospora amisosensis</name>
    <dbReference type="NCBI Taxonomy" id="1128677"/>
    <lineage>
        <taxon>Bacteria</taxon>
        <taxon>Bacillati</taxon>
        <taxon>Actinomycetota</taxon>
        <taxon>Actinomycetes</taxon>
        <taxon>Pseudonocardiales</taxon>
        <taxon>Pseudonocardiaceae</taxon>
        <taxon>Saccharomonospora</taxon>
    </lineage>
</organism>
<name>A0A7X5URX4_9PSEU</name>
<accession>A0A7X5URX4</accession>
<evidence type="ECO:0000313" key="1">
    <source>
        <dbReference type="EMBL" id="NIJ13070.1"/>
    </source>
</evidence>
<dbReference type="Proteomes" id="UP000545493">
    <property type="component" value="Unassembled WGS sequence"/>
</dbReference>
<evidence type="ECO:0000313" key="2">
    <source>
        <dbReference type="Proteomes" id="UP000545493"/>
    </source>
</evidence>
<reference evidence="1 2" key="1">
    <citation type="submission" date="2020-03" db="EMBL/GenBank/DDBJ databases">
        <title>Sequencing the genomes of 1000 actinobacteria strains.</title>
        <authorList>
            <person name="Klenk H.-P."/>
        </authorList>
    </citation>
    <scope>NUCLEOTIDE SEQUENCE [LARGE SCALE GENOMIC DNA]</scope>
    <source>
        <strain evidence="1 2">DSM 45685</strain>
    </source>
</reference>
<dbReference type="EMBL" id="JAAOYM010000001">
    <property type="protein sequence ID" value="NIJ13070.1"/>
    <property type="molecule type" value="Genomic_DNA"/>
</dbReference>
<sequence length="39" mass="4226">MIVSFLVEVVGDECGGVGELAQCVGEQRRLLVRHAVSLR</sequence>
<proteinExistence type="predicted"/>